<comment type="caution">
    <text evidence="1">The sequence shown here is derived from an EMBL/GenBank/DDBJ whole genome shotgun (WGS) entry which is preliminary data.</text>
</comment>
<dbReference type="Proteomes" id="UP000474042">
    <property type="component" value="Unassembled WGS sequence"/>
</dbReference>
<gene>
    <name evidence="1" type="ORF">GND98_012325</name>
</gene>
<reference evidence="1 2" key="1">
    <citation type="submission" date="2020-01" db="EMBL/GenBank/DDBJ databases">
        <title>Genome sequence of a 1,3-propanediol producer, Clostridium butyricum S3.</title>
        <authorList>
            <person name="Zhou J."/>
        </authorList>
    </citation>
    <scope>NUCLEOTIDE SEQUENCE [LARGE SCALE GENOMIC DNA]</scope>
    <source>
        <strain evidence="1 2">S3</strain>
    </source>
</reference>
<dbReference type="EMBL" id="WOFV02000038">
    <property type="protein sequence ID" value="NAS18632.1"/>
    <property type="molecule type" value="Genomic_DNA"/>
</dbReference>
<evidence type="ECO:0000313" key="1">
    <source>
        <dbReference type="EMBL" id="NAS18632.1"/>
    </source>
</evidence>
<dbReference type="AlphaFoldDB" id="A0A6L9EQ58"/>
<accession>A0A6L9EQ58</accession>
<name>A0A6L9EQ58_CLOBU</name>
<proteinExistence type="predicted"/>
<evidence type="ECO:0000313" key="2">
    <source>
        <dbReference type="Proteomes" id="UP000474042"/>
    </source>
</evidence>
<protein>
    <submittedName>
        <fullName evidence="1">Uncharacterized protein</fullName>
    </submittedName>
</protein>
<organism evidence="1 2">
    <name type="scientific">Clostridium butyricum</name>
    <dbReference type="NCBI Taxonomy" id="1492"/>
    <lineage>
        <taxon>Bacteria</taxon>
        <taxon>Bacillati</taxon>
        <taxon>Bacillota</taxon>
        <taxon>Clostridia</taxon>
        <taxon>Eubacteriales</taxon>
        <taxon>Clostridiaceae</taxon>
        <taxon>Clostridium</taxon>
    </lineage>
</organism>
<sequence>MQVGDKIKLKVKQMAKLNRPAFVEHKGYISNISSNVIVVMYTDSYNKDLYRVSFNIADIIEGKAIIEIKEKGIWRLINQFDFMEMRENAEAQENTIQGNRGQAI</sequence>